<keyword evidence="8" id="KW-1185">Reference proteome</keyword>
<dbReference type="GO" id="GO:0005524">
    <property type="term" value="F:ATP binding"/>
    <property type="evidence" value="ECO:0007669"/>
    <property type="project" value="UniProtKB-KW"/>
</dbReference>
<evidence type="ECO:0000256" key="4">
    <source>
        <dbReference type="ARBA" id="ARBA00022777"/>
    </source>
</evidence>
<sequence length="312" mass="33158">MPDVVTFGEVMAMFVAAQPGPLDEAEHFGVRLSGAEMNVAVGLSRLGHAVGYLGAVGDDPLGVRVRRELVAEGVDTGHLVTDPGAPTGFQLKSRVLSGDPTVVYFRRGSAASRLRWSGEAEKTVRSARHLHVTGIFPALTPHTRDFTFRAVEAARESGATVSFDPNLRPVLWADENDMVDTINRLAALADTVLPGRSEGTRLTGHENPRAIADFYLNRGAREVVVKLGSDGAAAYYRTGTVWEPAFPVRVVDTVGAGDGFAAGWISARLDGLDERAALRRACVVGALATTSEGDKDGLPTRVELGELLDDAA</sequence>
<feature type="domain" description="Carbohydrate kinase PfkB" evidence="6">
    <location>
        <begin position="1"/>
        <end position="300"/>
    </location>
</feature>
<dbReference type="Pfam" id="PF00294">
    <property type="entry name" value="PfkB"/>
    <property type="match status" value="1"/>
</dbReference>
<keyword evidence="2" id="KW-0808">Transferase</keyword>
<organism evidence="7 8">
    <name type="scientific">Amycolatopsis taiwanensis</name>
    <dbReference type="NCBI Taxonomy" id="342230"/>
    <lineage>
        <taxon>Bacteria</taxon>
        <taxon>Bacillati</taxon>
        <taxon>Actinomycetota</taxon>
        <taxon>Actinomycetes</taxon>
        <taxon>Pseudonocardiales</taxon>
        <taxon>Pseudonocardiaceae</taxon>
        <taxon>Amycolatopsis</taxon>
    </lineage>
</organism>
<dbReference type="EMBL" id="BSTI01000003">
    <property type="protein sequence ID" value="GLY64866.1"/>
    <property type="molecule type" value="Genomic_DNA"/>
</dbReference>
<dbReference type="SUPFAM" id="SSF53613">
    <property type="entry name" value="Ribokinase-like"/>
    <property type="match status" value="1"/>
</dbReference>
<dbReference type="Gene3D" id="3.40.1190.20">
    <property type="match status" value="1"/>
</dbReference>
<keyword evidence="4 7" id="KW-0418">Kinase</keyword>
<dbReference type="GO" id="GO:0016301">
    <property type="term" value="F:kinase activity"/>
    <property type="evidence" value="ECO:0007669"/>
    <property type="project" value="UniProtKB-KW"/>
</dbReference>
<protein>
    <submittedName>
        <fullName evidence="7">Sugar kinase</fullName>
    </submittedName>
</protein>
<evidence type="ECO:0000256" key="1">
    <source>
        <dbReference type="ARBA" id="ARBA00010688"/>
    </source>
</evidence>
<keyword evidence="3" id="KW-0547">Nucleotide-binding</keyword>
<keyword evidence="5" id="KW-0067">ATP-binding</keyword>
<comment type="similarity">
    <text evidence="1">Belongs to the carbohydrate kinase PfkB family.</text>
</comment>
<evidence type="ECO:0000256" key="2">
    <source>
        <dbReference type="ARBA" id="ARBA00022679"/>
    </source>
</evidence>
<dbReference type="PANTHER" id="PTHR43085">
    <property type="entry name" value="HEXOKINASE FAMILY MEMBER"/>
    <property type="match status" value="1"/>
</dbReference>
<dbReference type="InterPro" id="IPR050306">
    <property type="entry name" value="PfkB_Carbo_kinase"/>
</dbReference>
<accession>A0A9W6VFV1</accession>
<dbReference type="PANTHER" id="PTHR43085:SF1">
    <property type="entry name" value="PSEUDOURIDINE KINASE-RELATED"/>
    <property type="match status" value="1"/>
</dbReference>
<dbReference type="AlphaFoldDB" id="A0A9W6VFV1"/>
<evidence type="ECO:0000256" key="3">
    <source>
        <dbReference type="ARBA" id="ARBA00022741"/>
    </source>
</evidence>
<comment type="caution">
    <text evidence="7">The sequence shown here is derived from an EMBL/GenBank/DDBJ whole genome shotgun (WGS) entry which is preliminary data.</text>
</comment>
<reference evidence="7" key="1">
    <citation type="submission" date="2023-03" db="EMBL/GenBank/DDBJ databases">
        <title>Amycolatopsis taiwanensis NBRC 103393.</title>
        <authorList>
            <person name="Ichikawa N."/>
            <person name="Sato H."/>
            <person name="Tonouchi N."/>
        </authorList>
    </citation>
    <scope>NUCLEOTIDE SEQUENCE</scope>
    <source>
        <strain evidence="7">NBRC 103393</strain>
    </source>
</reference>
<proteinExistence type="inferred from homology"/>
<dbReference type="Proteomes" id="UP001165136">
    <property type="component" value="Unassembled WGS sequence"/>
</dbReference>
<gene>
    <name evidence="7" type="ORF">Atai01_14850</name>
</gene>
<dbReference type="InterPro" id="IPR029056">
    <property type="entry name" value="Ribokinase-like"/>
</dbReference>
<name>A0A9W6VFV1_9PSEU</name>
<evidence type="ECO:0000259" key="6">
    <source>
        <dbReference type="Pfam" id="PF00294"/>
    </source>
</evidence>
<evidence type="ECO:0000313" key="8">
    <source>
        <dbReference type="Proteomes" id="UP001165136"/>
    </source>
</evidence>
<dbReference type="InterPro" id="IPR011611">
    <property type="entry name" value="PfkB_dom"/>
</dbReference>
<evidence type="ECO:0000313" key="7">
    <source>
        <dbReference type="EMBL" id="GLY64866.1"/>
    </source>
</evidence>
<dbReference type="CDD" id="cd01166">
    <property type="entry name" value="KdgK"/>
    <property type="match status" value="1"/>
</dbReference>
<evidence type="ECO:0000256" key="5">
    <source>
        <dbReference type="ARBA" id="ARBA00022840"/>
    </source>
</evidence>
<dbReference type="RefSeq" id="WP_285486317.1">
    <property type="nucleotide sequence ID" value="NZ_BSTI01000003.1"/>
</dbReference>